<name>A0A383V6Q1_TETOB</name>
<feature type="region of interest" description="Disordered" evidence="1">
    <location>
        <begin position="102"/>
        <end position="126"/>
    </location>
</feature>
<dbReference type="EMBL" id="FNXT01000107">
    <property type="protein sequence ID" value="SZX60811.1"/>
    <property type="molecule type" value="Genomic_DNA"/>
</dbReference>
<keyword evidence="3" id="KW-1185">Reference proteome</keyword>
<sequence>MQQQAAAANVQWQQLAELVLQHLLHLPLAAHQPDLVAALADPEPCARLEFLLLYYPVGEVRVEVECRLVPASAAGAATAAISAAAAAGAGAGAAVCSSPSPYASPSPRAGSGRSSPAAAAAGSRPGTPVGSEAAAAAVAGAAAAAAAAAAVGGVSGVTPGPGWGGVTVYHKYVIRETAEFVLSTHMPGEPQAVQEAARGAFKQELNRYSTLHKLLVQQAPRASVAGLMSLLQAAGFAGVGLATQLETYFVGGNAFPGFRSVITFEM</sequence>
<reference evidence="2 3" key="1">
    <citation type="submission" date="2016-10" db="EMBL/GenBank/DDBJ databases">
        <authorList>
            <person name="Cai Z."/>
        </authorList>
    </citation>
    <scope>NUCLEOTIDE SEQUENCE [LARGE SCALE GENOMIC DNA]</scope>
</reference>
<dbReference type="Proteomes" id="UP000256970">
    <property type="component" value="Unassembled WGS sequence"/>
</dbReference>
<organism evidence="2 3">
    <name type="scientific">Tetradesmus obliquus</name>
    <name type="common">Green alga</name>
    <name type="synonym">Acutodesmus obliquus</name>
    <dbReference type="NCBI Taxonomy" id="3088"/>
    <lineage>
        <taxon>Eukaryota</taxon>
        <taxon>Viridiplantae</taxon>
        <taxon>Chlorophyta</taxon>
        <taxon>core chlorophytes</taxon>
        <taxon>Chlorophyceae</taxon>
        <taxon>CS clade</taxon>
        <taxon>Sphaeropleales</taxon>
        <taxon>Scenedesmaceae</taxon>
        <taxon>Tetradesmus</taxon>
    </lineage>
</organism>
<gene>
    <name evidence="2" type="ORF">BQ4739_LOCUS1344</name>
</gene>
<evidence type="ECO:0000313" key="3">
    <source>
        <dbReference type="Proteomes" id="UP000256970"/>
    </source>
</evidence>
<dbReference type="AlphaFoldDB" id="A0A383V6Q1"/>
<protein>
    <submittedName>
        <fullName evidence="2">Uncharacterized protein</fullName>
    </submittedName>
</protein>
<evidence type="ECO:0000313" key="2">
    <source>
        <dbReference type="EMBL" id="SZX60811.1"/>
    </source>
</evidence>
<evidence type="ECO:0000256" key="1">
    <source>
        <dbReference type="SAM" id="MobiDB-lite"/>
    </source>
</evidence>
<accession>A0A383V6Q1</accession>
<proteinExistence type="predicted"/>